<keyword evidence="3" id="KW-1185">Reference proteome</keyword>
<accession>A0ABR0ACN8</accession>
<evidence type="ECO:0000256" key="1">
    <source>
        <dbReference type="SAM" id="Coils"/>
    </source>
</evidence>
<name>A0ABR0ACN8_9CRUS</name>
<keyword evidence="1" id="KW-0175">Coiled coil</keyword>
<proteinExistence type="predicted"/>
<comment type="caution">
    <text evidence="2">The sequence shown here is derived from an EMBL/GenBank/DDBJ whole genome shotgun (WGS) entry which is preliminary data.</text>
</comment>
<dbReference type="Proteomes" id="UP001234178">
    <property type="component" value="Unassembled WGS sequence"/>
</dbReference>
<gene>
    <name evidence="2" type="ORF">OUZ56_008321</name>
</gene>
<sequence length="99" mass="11461">MLAQKEKNKLLQEEMESTLQDIQNMRDSDSRPLVYSNRFLETNLISSLSLSLSLFVPLTNTLLFGERIRNGSDALVTSKDEYNTLYREIDCTFSSIKKY</sequence>
<reference evidence="2 3" key="1">
    <citation type="journal article" date="2023" name="Nucleic Acids Res.">
        <title>The hologenome of Daphnia magna reveals possible DNA methylation and microbiome-mediated evolution of the host genome.</title>
        <authorList>
            <person name="Chaturvedi A."/>
            <person name="Li X."/>
            <person name="Dhandapani V."/>
            <person name="Marshall H."/>
            <person name="Kissane S."/>
            <person name="Cuenca-Cambronero M."/>
            <person name="Asole G."/>
            <person name="Calvet F."/>
            <person name="Ruiz-Romero M."/>
            <person name="Marangio P."/>
            <person name="Guigo R."/>
            <person name="Rago D."/>
            <person name="Mirbahai L."/>
            <person name="Eastwood N."/>
            <person name="Colbourne J.K."/>
            <person name="Zhou J."/>
            <person name="Mallon E."/>
            <person name="Orsini L."/>
        </authorList>
    </citation>
    <scope>NUCLEOTIDE SEQUENCE [LARGE SCALE GENOMIC DNA]</scope>
    <source>
        <strain evidence="2">LRV0_1</strain>
    </source>
</reference>
<protein>
    <submittedName>
        <fullName evidence="2">Uncharacterized protein</fullName>
    </submittedName>
</protein>
<evidence type="ECO:0000313" key="3">
    <source>
        <dbReference type="Proteomes" id="UP001234178"/>
    </source>
</evidence>
<dbReference type="EMBL" id="JAOYFB010000037">
    <property type="protein sequence ID" value="KAK4022877.1"/>
    <property type="molecule type" value="Genomic_DNA"/>
</dbReference>
<organism evidence="2 3">
    <name type="scientific">Daphnia magna</name>
    <dbReference type="NCBI Taxonomy" id="35525"/>
    <lineage>
        <taxon>Eukaryota</taxon>
        <taxon>Metazoa</taxon>
        <taxon>Ecdysozoa</taxon>
        <taxon>Arthropoda</taxon>
        <taxon>Crustacea</taxon>
        <taxon>Branchiopoda</taxon>
        <taxon>Diplostraca</taxon>
        <taxon>Cladocera</taxon>
        <taxon>Anomopoda</taxon>
        <taxon>Daphniidae</taxon>
        <taxon>Daphnia</taxon>
    </lineage>
</organism>
<evidence type="ECO:0000313" key="2">
    <source>
        <dbReference type="EMBL" id="KAK4022877.1"/>
    </source>
</evidence>
<feature type="coiled-coil region" evidence="1">
    <location>
        <begin position="1"/>
        <end position="28"/>
    </location>
</feature>